<dbReference type="CDD" id="cd02000">
    <property type="entry name" value="TPP_E1_PDC_ADC_BCADC"/>
    <property type="match status" value="1"/>
</dbReference>
<keyword evidence="5" id="KW-0670">Pyruvate</keyword>
<dbReference type="VEuPathDB" id="MicrosporidiaDB:Eint_091020"/>
<dbReference type="Pfam" id="PF00676">
    <property type="entry name" value="E1_dh"/>
    <property type="match status" value="1"/>
</dbReference>
<evidence type="ECO:0000256" key="2">
    <source>
        <dbReference type="ARBA" id="ARBA00023002"/>
    </source>
</evidence>
<dbReference type="SUPFAM" id="SSF52518">
    <property type="entry name" value="Thiamin diphosphate-binding fold (THDP-binding)"/>
    <property type="match status" value="1"/>
</dbReference>
<name>E0S8W5_ENCIT</name>
<dbReference type="GO" id="GO:0004739">
    <property type="term" value="F:pyruvate dehydrogenase (acetyl-transferring) activity"/>
    <property type="evidence" value="ECO:0007669"/>
    <property type="project" value="TreeGrafter"/>
</dbReference>
<dbReference type="GeneID" id="9698422"/>
<reference evidence="5 6" key="1">
    <citation type="journal article" date="2010" name="Nat. Commun.">
        <title>The complete sequence of the smallest known nuclear genome from the microsporidian Encephalitozoon intestinalis.</title>
        <authorList>
            <person name="Corradi N."/>
            <person name="Pombert J.-F."/>
            <person name="Farinelli L."/>
            <person name="Didier E.S."/>
            <person name="Keeling P.J."/>
        </authorList>
    </citation>
    <scope>NUCLEOTIDE SEQUENCE [LARGE SCALE GENOMIC DNA]</scope>
    <source>
        <strain evidence="5 6">ATCC 50506</strain>
    </source>
</reference>
<accession>E0S8W5</accession>
<comment type="cofactor">
    <cofactor evidence="1">
        <name>thiamine diphosphate</name>
        <dbReference type="ChEBI" id="CHEBI:58937"/>
    </cofactor>
</comment>
<keyword evidence="3" id="KW-0786">Thiamine pyrophosphate</keyword>
<dbReference type="InterPro" id="IPR001017">
    <property type="entry name" value="DH_E1"/>
</dbReference>
<dbReference type="HOGENOM" id="CLU_029393_5_2_1"/>
<dbReference type="OrthoDB" id="10256198at2759"/>
<dbReference type="InterPro" id="IPR050642">
    <property type="entry name" value="PDH_E1_Alpha_Subunit"/>
</dbReference>
<keyword evidence="2" id="KW-0560">Oxidoreductase</keyword>
<dbReference type="RefSeq" id="XP_003073591.1">
    <property type="nucleotide sequence ID" value="XM_003073545.1"/>
</dbReference>
<protein>
    <submittedName>
        <fullName evidence="5">Pyruvate dehydrogenase E1 component subunit alpha</fullName>
    </submittedName>
</protein>
<dbReference type="InterPro" id="IPR029061">
    <property type="entry name" value="THDP-binding"/>
</dbReference>
<evidence type="ECO:0000313" key="6">
    <source>
        <dbReference type="Proteomes" id="UP000002313"/>
    </source>
</evidence>
<evidence type="ECO:0000259" key="4">
    <source>
        <dbReference type="Pfam" id="PF00676"/>
    </source>
</evidence>
<dbReference type="Gene3D" id="3.40.50.970">
    <property type="match status" value="1"/>
</dbReference>
<dbReference type="PANTHER" id="PTHR11516">
    <property type="entry name" value="PYRUVATE DEHYDROGENASE E1 COMPONENT, ALPHA SUBUNIT BACTERIAL AND ORGANELLAR"/>
    <property type="match status" value="1"/>
</dbReference>
<dbReference type="PANTHER" id="PTHR11516:SF60">
    <property type="entry name" value="PYRUVATE DEHYDROGENASE E1 COMPONENT SUBUNIT ALPHA"/>
    <property type="match status" value="1"/>
</dbReference>
<proteinExistence type="predicted"/>
<keyword evidence="6" id="KW-1185">Reference proteome</keyword>
<dbReference type="AlphaFoldDB" id="E0S8W5"/>
<dbReference type="KEGG" id="ein:Eint_091020"/>
<organism evidence="5 6">
    <name type="scientific">Encephalitozoon intestinalis (strain ATCC 50506)</name>
    <name type="common">Microsporidian parasite</name>
    <name type="synonym">Septata intestinalis</name>
    <dbReference type="NCBI Taxonomy" id="876142"/>
    <lineage>
        <taxon>Eukaryota</taxon>
        <taxon>Fungi</taxon>
        <taxon>Fungi incertae sedis</taxon>
        <taxon>Microsporidia</taxon>
        <taxon>Unikaryonidae</taxon>
        <taxon>Encephalitozoon</taxon>
    </lineage>
</organism>
<feature type="domain" description="Dehydrogenase E1 component" evidence="4">
    <location>
        <begin position="44"/>
        <end position="339"/>
    </location>
</feature>
<gene>
    <name evidence="5" type="ORF">Eint_091020</name>
</gene>
<evidence type="ECO:0000313" key="5">
    <source>
        <dbReference type="EMBL" id="ADM12231.1"/>
    </source>
</evidence>
<sequence>MEKEKYIQCNVQEILATIRVHEVRKEEIDMVHKLKIEEMIYIYKQMMKIRFVDKLMDIEYKKENIRGFCHLSIGQEGIYTALEYMMDDDIVVSSYRCHGIAYVSGCRTREIMQEVLGRQGGVSKGKGGSMHLYNSHFFGGHGIVGAQIPLGVGIAYAIKYKERVLGSKSQKGKVSYVFYGDGAANQGQAWESFNMAMVWKLPIVFVCENNRYGMWTPAESVSADTNFYLRGGRIPGIRVPHNNIFGLISVLGYARKHSAEKGPIIVQIDTYRLCTHSTVDSKETYRSKEEVDRERKNDCMEDIRKRLLEFRSEEELGELERCVLEEVEKDMDAAKKSKPTEESELFKDVFL</sequence>
<reference evidence="5 6" key="2">
    <citation type="journal article" date="2012" name="Proc. Natl. Acad. Sci. U.S.A.">
        <title>Gain and loss of multiple functionally related, horizontally transferred genes in the reduced genomes of two microsporidian parasites.</title>
        <authorList>
            <person name="Pombert J.-F."/>
            <person name="Selman M."/>
            <person name="Burki F."/>
            <person name="Bardell F.T."/>
            <person name="Farinelli L."/>
            <person name="Solter L.F."/>
            <person name="Whitman D.W."/>
            <person name="Weiss L.M."/>
            <person name="Corradi N."/>
            <person name="Keeling P.J."/>
        </authorList>
    </citation>
    <scope>NUCLEOTIDE SEQUENCE [LARGE SCALE GENOMIC DNA]</scope>
    <source>
        <strain evidence="5 6">ATCC 50506</strain>
    </source>
</reference>
<evidence type="ECO:0000256" key="3">
    <source>
        <dbReference type="ARBA" id="ARBA00023052"/>
    </source>
</evidence>
<dbReference type="GO" id="GO:0006086">
    <property type="term" value="P:pyruvate decarboxylation to acetyl-CoA"/>
    <property type="evidence" value="ECO:0007669"/>
    <property type="project" value="TreeGrafter"/>
</dbReference>
<dbReference type="EMBL" id="CP001950">
    <property type="protein sequence ID" value="ADM12231.1"/>
    <property type="molecule type" value="Genomic_DNA"/>
</dbReference>
<evidence type="ECO:0000256" key="1">
    <source>
        <dbReference type="ARBA" id="ARBA00001964"/>
    </source>
</evidence>
<dbReference type="Proteomes" id="UP000002313">
    <property type="component" value="Chromosome IX"/>
</dbReference>